<dbReference type="HOGENOM" id="CLU_1761637_0_0_1"/>
<evidence type="ECO:0000313" key="1">
    <source>
        <dbReference type="EnsemblPlants" id="ORGLA06G0061200.1"/>
    </source>
</evidence>
<organism evidence="1 2">
    <name type="scientific">Oryza glaberrima</name>
    <name type="common">African rice</name>
    <dbReference type="NCBI Taxonomy" id="4538"/>
    <lineage>
        <taxon>Eukaryota</taxon>
        <taxon>Viridiplantae</taxon>
        <taxon>Streptophyta</taxon>
        <taxon>Embryophyta</taxon>
        <taxon>Tracheophyta</taxon>
        <taxon>Spermatophyta</taxon>
        <taxon>Magnoliopsida</taxon>
        <taxon>Liliopsida</taxon>
        <taxon>Poales</taxon>
        <taxon>Poaceae</taxon>
        <taxon>BOP clade</taxon>
        <taxon>Oryzoideae</taxon>
        <taxon>Oryzeae</taxon>
        <taxon>Oryzinae</taxon>
        <taxon>Oryza</taxon>
    </lineage>
</organism>
<keyword evidence="2" id="KW-1185">Reference proteome</keyword>
<reference evidence="1" key="1">
    <citation type="submission" date="2015-06" db="UniProtKB">
        <authorList>
            <consortium name="EnsemblPlants"/>
        </authorList>
    </citation>
    <scope>IDENTIFICATION</scope>
</reference>
<evidence type="ECO:0000313" key="2">
    <source>
        <dbReference type="Proteomes" id="UP000007306"/>
    </source>
</evidence>
<dbReference type="EnsemblPlants" id="ORGLA06G0061200.1">
    <property type="protein sequence ID" value="ORGLA06G0061200.1"/>
    <property type="gene ID" value="ORGLA06G0061200"/>
</dbReference>
<dbReference type="Proteomes" id="UP000007306">
    <property type="component" value="Chromosome 6"/>
</dbReference>
<accession>I1Q0E9</accession>
<sequence length="148" mass="15349">MAVVGAAASSFCVLRKKKGIAMVPMTVATPTGTVASGFLWAKARRPCSGASRMPTAMQGTRRKQTAKRARSMVPRAGAVTAAMTKTAMRMSTRGLLPAQASNSRSASGPPSAPAPMAMTMVYRTIPAMGSQQTLSLAVLPAASRRPLI</sequence>
<name>I1Q0E9_ORYGL</name>
<dbReference type="AlphaFoldDB" id="I1Q0E9"/>
<dbReference type="Gramene" id="ORGLA06G0061200.1">
    <property type="protein sequence ID" value="ORGLA06G0061200.1"/>
    <property type="gene ID" value="ORGLA06G0061200"/>
</dbReference>
<protein>
    <submittedName>
        <fullName evidence="1">Uncharacterized protein</fullName>
    </submittedName>
</protein>
<reference evidence="1 2" key="2">
    <citation type="submission" date="2018-04" db="EMBL/GenBank/DDBJ databases">
        <title>OglaRS2 (Oryza glaberrima Reference Sequence Version 2).</title>
        <authorList>
            <person name="Zhang J."/>
            <person name="Kudrna D."/>
            <person name="Lee S."/>
            <person name="Talag J."/>
            <person name="Rajasekar S."/>
            <person name="Wing R.A."/>
        </authorList>
    </citation>
    <scope>NUCLEOTIDE SEQUENCE [LARGE SCALE GENOMIC DNA]</scope>
    <source>
        <strain evidence="1 2">cv. IRGC 96717</strain>
    </source>
</reference>
<proteinExistence type="predicted"/>